<feature type="domain" description="DJ-1/PfpI" evidence="1">
    <location>
        <begin position="5"/>
        <end position="171"/>
    </location>
</feature>
<accession>A0ABY2Q7L8</accession>
<dbReference type="Proteomes" id="UP000306441">
    <property type="component" value="Unassembled WGS sequence"/>
</dbReference>
<dbReference type="InterPro" id="IPR029062">
    <property type="entry name" value="Class_I_gatase-like"/>
</dbReference>
<organism evidence="2 3">
    <name type="scientific">Ollibium composti</name>
    <dbReference type="NCBI Taxonomy" id="2675109"/>
    <lineage>
        <taxon>Bacteria</taxon>
        <taxon>Pseudomonadati</taxon>
        <taxon>Pseudomonadota</taxon>
        <taxon>Alphaproteobacteria</taxon>
        <taxon>Hyphomicrobiales</taxon>
        <taxon>Phyllobacteriaceae</taxon>
        <taxon>Ollibium</taxon>
    </lineage>
</organism>
<name>A0ABY2Q7L8_9HYPH</name>
<dbReference type="SUPFAM" id="SSF52317">
    <property type="entry name" value="Class I glutamine amidotransferase-like"/>
    <property type="match status" value="1"/>
</dbReference>
<comment type="caution">
    <text evidence="2">The sequence shown here is derived from an EMBL/GenBank/DDBJ whole genome shotgun (WGS) entry which is preliminary data.</text>
</comment>
<dbReference type="RefSeq" id="WP_136357731.1">
    <property type="nucleotide sequence ID" value="NZ_SSNY01000006.1"/>
</dbReference>
<evidence type="ECO:0000259" key="1">
    <source>
        <dbReference type="Pfam" id="PF01965"/>
    </source>
</evidence>
<proteinExistence type="predicted"/>
<evidence type="ECO:0000313" key="2">
    <source>
        <dbReference type="EMBL" id="THF57172.1"/>
    </source>
</evidence>
<sequence>MSEPKKIGFVFIPAFADWEFGLLSGPATDWFGLKTVALTPDGEPVTSIGGFRLSGERSLDPAGNTELDAVAVIGSDTWPSADAPDISPLLHAVAQRGGLVGGICGGTLALARAGLFDGVEHTSNGRDWILKHLPDYAGRDRYRDVPHAVADGRIVSAPGSAPGTFALEFLAALLPGQQAQLAEMRALFGKEYGEAS</sequence>
<protein>
    <submittedName>
        <fullName evidence="2">Glutamine amidotransferase</fullName>
    </submittedName>
</protein>
<keyword evidence="3" id="KW-1185">Reference proteome</keyword>
<dbReference type="InterPro" id="IPR002818">
    <property type="entry name" value="DJ-1/PfpI"/>
</dbReference>
<reference evidence="2 3" key="1">
    <citation type="submission" date="2019-04" db="EMBL/GenBank/DDBJ databases">
        <title>Mesorhizobium composti sp. nov., isolated from compost.</title>
        <authorList>
            <person name="Lin S.-Y."/>
            <person name="Hameed A."/>
            <person name="Hsieh Y.-T."/>
            <person name="Young C.-C."/>
        </authorList>
    </citation>
    <scope>NUCLEOTIDE SEQUENCE [LARGE SCALE GENOMIC DNA]</scope>
    <source>
        <strain evidence="2 3">CC-YTH430</strain>
    </source>
</reference>
<dbReference type="EMBL" id="SSNY01000006">
    <property type="protein sequence ID" value="THF57172.1"/>
    <property type="molecule type" value="Genomic_DNA"/>
</dbReference>
<dbReference type="Gene3D" id="3.40.50.880">
    <property type="match status" value="1"/>
</dbReference>
<dbReference type="Pfam" id="PF01965">
    <property type="entry name" value="DJ-1_PfpI"/>
    <property type="match status" value="1"/>
</dbReference>
<evidence type="ECO:0000313" key="3">
    <source>
        <dbReference type="Proteomes" id="UP000306441"/>
    </source>
</evidence>
<gene>
    <name evidence="2" type="ORF">E6C48_12715</name>
</gene>
<keyword evidence="2" id="KW-0315">Glutamine amidotransferase</keyword>